<dbReference type="SMART" id="SM00148">
    <property type="entry name" value="PLCXc"/>
    <property type="match status" value="1"/>
</dbReference>
<reference evidence="2 3" key="1">
    <citation type="submission" date="2016-12" db="EMBL/GenBank/DDBJ databases">
        <title>Draft genome sequence of Fusarium oxysporum causing rot on Narcissus.</title>
        <authorList>
            <person name="Armitage A.D."/>
            <person name="Taylor A."/>
            <person name="Clarkson J.P."/>
            <person name="Harrison R.J."/>
            <person name="Jackson A.C."/>
        </authorList>
    </citation>
    <scope>NUCLEOTIDE SEQUENCE [LARGE SCALE GENOMIC DNA]</scope>
    <source>
        <strain evidence="2 3">N139</strain>
    </source>
</reference>
<dbReference type="AlphaFoldDB" id="A0A4Q2VDH8"/>
<protein>
    <recommendedName>
        <fullName evidence="1">Phosphatidylinositol-specific phospholipase C X domain-containing protein</fullName>
    </recommendedName>
</protein>
<name>A0A4Q2VDH8_FUSOX</name>
<dbReference type="PANTHER" id="PTHR13593:SF113">
    <property type="entry name" value="SI:DKEY-266F7.9"/>
    <property type="match status" value="1"/>
</dbReference>
<dbReference type="Pfam" id="PF00388">
    <property type="entry name" value="PI-PLC-X"/>
    <property type="match status" value="1"/>
</dbReference>
<accession>A0A4Q2VDH8</accession>
<dbReference type="PROSITE" id="PS50007">
    <property type="entry name" value="PIPLC_X_DOMAIN"/>
    <property type="match status" value="1"/>
</dbReference>
<dbReference type="InterPro" id="IPR051057">
    <property type="entry name" value="PI-PLC_domain"/>
</dbReference>
<feature type="domain" description="Phosphatidylinositol-specific phospholipase C X" evidence="1">
    <location>
        <begin position="117"/>
        <end position="264"/>
    </location>
</feature>
<dbReference type="SUPFAM" id="SSF51695">
    <property type="entry name" value="PLC-like phosphodiesterases"/>
    <property type="match status" value="1"/>
</dbReference>
<gene>
    <name evidence="2" type="ORF">BFJ63_vAg11499</name>
</gene>
<dbReference type="GO" id="GO:0006629">
    <property type="term" value="P:lipid metabolic process"/>
    <property type="evidence" value="ECO:0007669"/>
    <property type="project" value="InterPro"/>
</dbReference>
<sequence length="436" mass="49015">MTSHISGFIKATDFSSRQTQAKGDPIHKEKASVKVEPFKTKDSGIRAADKNKEVVRLTFKYEDHKYQVDIPSPSNKSSVMKNLDGGKHDLTVVYTPNGAFLAIFSSAQLHRWMHELHDEWPLTLLSIPGTHNSPTCYTALPSVRCQAVDVMEQLKNGVRFLDVRVSVSPDDDELALVHSVFPISLTGTKYFKDMLEDIYKFLDENSSETVIMSIKREGTGKGNDEQLGKYLKHSYVDKRRSRWWTEPKIPTLGGARGRIVIVRRFNLDGEMKKTCWDGRGWGIDAGAWPDNCEDGKVPGGIIRVQDFYEITESQNIEKKIEYCRRQLERAAEQTFALAGMDGHKEGASLPPLFVNFLTASNFFNATCWPERIAAKVNPSVIEYLCMCHGEDGKGPNKLKIGSAGTGVVVTDWVGHKDDWDLIRCIVGMNARLQLKK</sequence>
<dbReference type="Gene3D" id="3.20.20.190">
    <property type="entry name" value="Phosphatidylinositol (PI) phosphodiesterase"/>
    <property type="match status" value="1"/>
</dbReference>
<dbReference type="EMBL" id="MQTW01000103">
    <property type="protein sequence ID" value="RYC85641.1"/>
    <property type="molecule type" value="Genomic_DNA"/>
</dbReference>
<evidence type="ECO:0000259" key="1">
    <source>
        <dbReference type="SMART" id="SM00148"/>
    </source>
</evidence>
<dbReference type="PANTHER" id="PTHR13593">
    <property type="match status" value="1"/>
</dbReference>
<evidence type="ECO:0000313" key="2">
    <source>
        <dbReference type="EMBL" id="RYC85641.1"/>
    </source>
</evidence>
<proteinExistence type="predicted"/>
<dbReference type="InterPro" id="IPR017946">
    <property type="entry name" value="PLC-like_Pdiesterase_TIM-brl"/>
</dbReference>
<dbReference type="CDD" id="cd08586">
    <property type="entry name" value="PI-PLCc_BcPLC_like"/>
    <property type="match status" value="1"/>
</dbReference>
<dbReference type="GO" id="GO:0008081">
    <property type="term" value="F:phosphoric diester hydrolase activity"/>
    <property type="evidence" value="ECO:0007669"/>
    <property type="project" value="InterPro"/>
</dbReference>
<dbReference type="Proteomes" id="UP000290540">
    <property type="component" value="Unassembled WGS sequence"/>
</dbReference>
<comment type="caution">
    <text evidence="2">The sequence shown here is derived from an EMBL/GenBank/DDBJ whole genome shotgun (WGS) entry which is preliminary data.</text>
</comment>
<evidence type="ECO:0000313" key="3">
    <source>
        <dbReference type="Proteomes" id="UP000290540"/>
    </source>
</evidence>
<organism evidence="2 3">
    <name type="scientific">Fusarium oxysporum f. sp. narcissi</name>
    <dbReference type="NCBI Taxonomy" id="451672"/>
    <lineage>
        <taxon>Eukaryota</taxon>
        <taxon>Fungi</taxon>
        <taxon>Dikarya</taxon>
        <taxon>Ascomycota</taxon>
        <taxon>Pezizomycotina</taxon>
        <taxon>Sordariomycetes</taxon>
        <taxon>Hypocreomycetidae</taxon>
        <taxon>Hypocreales</taxon>
        <taxon>Nectriaceae</taxon>
        <taxon>Fusarium</taxon>
        <taxon>Fusarium oxysporum species complex</taxon>
    </lineage>
</organism>
<dbReference type="InterPro" id="IPR000909">
    <property type="entry name" value="PLipase_C_PInositol-sp_X_dom"/>
</dbReference>